<feature type="compositionally biased region" description="Low complexity" evidence="2">
    <location>
        <begin position="906"/>
        <end position="920"/>
    </location>
</feature>
<feature type="compositionally biased region" description="Low complexity" evidence="2">
    <location>
        <begin position="487"/>
        <end position="498"/>
    </location>
</feature>
<dbReference type="KEGG" id="lbc:LACBIDRAFT_311273"/>
<accession>B0CZL9</accession>
<evidence type="ECO:0000313" key="4">
    <source>
        <dbReference type="Proteomes" id="UP000001194"/>
    </source>
</evidence>
<feature type="region of interest" description="Disordered" evidence="2">
    <location>
        <begin position="776"/>
        <end position="808"/>
    </location>
</feature>
<dbReference type="AlphaFoldDB" id="B0CZL9"/>
<dbReference type="RefSeq" id="XP_001876434.1">
    <property type="nucleotide sequence ID" value="XM_001876399.1"/>
</dbReference>
<feature type="compositionally biased region" description="Polar residues" evidence="2">
    <location>
        <begin position="779"/>
        <end position="799"/>
    </location>
</feature>
<gene>
    <name evidence="3" type="ORF">LACBIDRAFT_311273</name>
</gene>
<proteinExistence type="predicted"/>
<dbReference type="InParanoid" id="B0CZL9"/>
<evidence type="ECO:0000256" key="2">
    <source>
        <dbReference type="SAM" id="MobiDB-lite"/>
    </source>
</evidence>
<dbReference type="OrthoDB" id="4088568at2759"/>
<name>B0CZL9_LACBS</name>
<protein>
    <submittedName>
        <fullName evidence="3">Uncharacterized protein</fullName>
    </submittedName>
</protein>
<dbReference type="EMBL" id="DS547094">
    <property type="protein sequence ID" value="EDR12170.1"/>
    <property type="molecule type" value="Genomic_DNA"/>
</dbReference>
<dbReference type="Proteomes" id="UP000001194">
    <property type="component" value="Unassembled WGS sequence"/>
</dbReference>
<keyword evidence="4" id="KW-1185">Reference proteome</keyword>
<keyword evidence="1" id="KW-0175">Coiled coil</keyword>
<feature type="coiled-coil region" evidence="1">
    <location>
        <begin position="178"/>
        <end position="264"/>
    </location>
</feature>
<feature type="region of interest" description="Disordered" evidence="2">
    <location>
        <begin position="397"/>
        <end position="435"/>
    </location>
</feature>
<evidence type="ECO:0000313" key="3">
    <source>
        <dbReference type="EMBL" id="EDR12170.1"/>
    </source>
</evidence>
<dbReference type="GeneID" id="6072322"/>
<dbReference type="HOGENOM" id="CLU_008847_0_0_1"/>
<feature type="region of interest" description="Disordered" evidence="2">
    <location>
        <begin position="906"/>
        <end position="929"/>
    </location>
</feature>
<feature type="region of interest" description="Disordered" evidence="2">
    <location>
        <begin position="846"/>
        <end position="876"/>
    </location>
</feature>
<sequence>MNNDVSRPTTPESPLTNSLHHATTTIDDLTTALTNFSRVPSPEPPSTLTCCCGKEDCENVVSWLAMKSRLESRLILSAEVGQALLQRHEAYVRQLEKGAGRTRCTSNRREASDPDGEVTKKDVKEDDLESRLEDSAREKAQLEKVNRTVHMNLPHLNVHLGQRLNQALVNNEVTEISNKTILQELQDARETISRLTAHHARSIGWDTRLSAAMKEREDMQQERDSETHRARLAESRFAALKDKTNKLQAEVRRLQDSLEEKRLHRLESSESIIQDARSRIESVRKSQVGVTAMAQEDELTKVLESLVNDSETLKRDNAELQRLLTESREDLHALQEEVDEQRANPPPSPRPAGKVIQFFELYMLLRIGTVNPSHTRHFSSSSLSSIKVKDLPVFGFSRRNPGSDHGMRINIEPPPSPARSVAPSDSKRTSFSQHSPLYASSHVGYEIEEDAENGNDASELEKTKGHKPLLLLARSRGVQTDPCPERLTPLSLSSHLPSPSDPRSESSSYSESVSSHVSILLERIVALLNRMAQADALTLTNRLKRQHLRGADVGHLSRSTVSNILSEVNGLRTQFRFLLEDDKVMATFLRKDLRVLFKIFKDTFTELGQMRVTLNDVILDPSTATKISELALNPSKVQAEVAERGRENAAHGGPSWMAPISKLFSQPGRGEAIAPPMSRSTSGRASSRPRFAPKLGPALAASTTTVNVEFSGIGVGRPITSTVPPVPVLPQVHTELPSESSSALPSSVSAGVMGIFAGAPRPAPPQADPWVVVPKGPQRAQSSMNSVNLSASTSTIGRSTGRRNANRLSRNVDAIIDVEHPQMESDEEADTLPPLMGRTLHRRGLSDSSIHSTFTSHAEELPSSPNASSRDANTSIHWPDRNTVFQALSRTVHNFRMTASGTMATIGSGSSPSISEVSSPQKPVQATFQTPKKAVVSSLARPISPSMANLIPNINLSSWAASTFDTASPPTLDPFVVGSLREETLIHRSKGADSRGHGHDRDFV</sequence>
<feature type="region of interest" description="Disordered" evidence="2">
    <location>
        <begin position="98"/>
        <end position="135"/>
    </location>
</feature>
<feature type="compositionally biased region" description="Polar residues" evidence="2">
    <location>
        <begin position="846"/>
        <end position="856"/>
    </location>
</feature>
<organism evidence="4">
    <name type="scientific">Laccaria bicolor (strain S238N-H82 / ATCC MYA-4686)</name>
    <name type="common">Bicoloured deceiver</name>
    <name type="synonym">Laccaria laccata var. bicolor</name>
    <dbReference type="NCBI Taxonomy" id="486041"/>
    <lineage>
        <taxon>Eukaryota</taxon>
        <taxon>Fungi</taxon>
        <taxon>Dikarya</taxon>
        <taxon>Basidiomycota</taxon>
        <taxon>Agaricomycotina</taxon>
        <taxon>Agaricomycetes</taxon>
        <taxon>Agaricomycetidae</taxon>
        <taxon>Agaricales</taxon>
        <taxon>Agaricineae</taxon>
        <taxon>Hydnangiaceae</taxon>
        <taxon>Laccaria</taxon>
    </lineage>
</organism>
<reference evidence="3 4" key="1">
    <citation type="journal article" date="2008" name="Nature">
        <title>The genome of Laccaria bicolor provides insights into mycorrhizal symbiosis.</title>
        <authorList>
            <person name="Martin F."/>
            <person name="Aerts A."/>
            <person name="Ahren D."/>
            <person name="Brun A."/>
            <person name="Danchin E.G.J."/>
            <person name="Duchaussoy F."/>
            <person name="Gibon J."/>
            <person name="Kohler A."/>
            <person name="Lindquist E."/>
            <person name="Pereda V."/>
            <person name="Salamov A."/>
            <person name="Shapiro H.J."/>
            <person name="Wuyts J."/>
            <person name="Blaudez D."/>
            <person name="Buee M."/>
            <person name="Brokstein P."/>
            <person name="Canbaeck B."/>
            <person name="Cohen D."/>
            <person name="Courty P.E."/>
            <person name="Coutinho P.M."/>
            <person name="Delaruelle C."/>
            <person name="Detter J.C."/>
            <person name="Deveau A."/>
            <person name="DiFazio S."/>
            <person name="Duplessis S."/>
            <person name="Fraissinet-Tachet L."/>
            <person name="Lucic E."/>
            <person name="Frey-Klett P."/>
            <person name="Fourrey C."/>
            <person name="Feussner I."/>
            <person name="Gay G."/>
            <person name="Grimwood J."/>
            <person name="Hoegger P.J."/>
            <person name="Jain P."/>
            <person name="Kilaru S."/>
            <person name="Labbe J."/>
            <person name="Lin Y.C."/>
            <person name="Legue V."/>
            <person name="Le Tacon F."/>
            <person name="Marmeisse R."/>
            <person name="Melayah D."/>
            <person name="Montanini B."/>
            <person name="Muratet M."/>
            <person name="Nehls U."/>
            <person name="Niculita-Hirzel H."/>
            <person name="Oudot-Le Secq M.P."/>
            <person name="Peter M."/>
            <person name="Quesneville H."/>
            <person name="Rajashekar B."/>
            <person name="Reich M."/>
            <person name="Rouhier N."/>
            <person name="Schmutz J."/>
            <person name="Yin T."/>
            <person name="Chalot M."/>
            <person name="Henrissat B."/>
            <person name="Kuees U."/>
            <person name="Lucas S."/>
            <person name="Van de Peer Y."/>
            <person name="Podila G.K."/>
            <person name="Polle A."/>
            <person name="Pukkila P.J."/>
            <person name="Richardson P.M."/>
            <person name="Rouze P."/>
            <person name="Sanders I.R."/>
            <person name="Stajich J.E."/>
            <person name="Tunlid A."/>
            <person name="Tuskan G."/>
            <person name="Grigoriev I.V."/>
        </authorList>
    </citation>
    <scope>NUCLEOTIDE SEQUENCE [LARGE SCALE GENOMIC DNA]</scope>
    <source>
        <strain evidence="4">S238N-H82 / ATCC MYA-4686</strain>
    </source>
</reference>
<evidence type="ECO:0000256" key="1">
    <source>
        <dbReference type="SAM" id="Coils"/>
    </source>
</evidence>
<feature type="region of interest" description="Disordered" evidence="2">
    <location>
        <begin position="475"/>
        <end position="509"/>
    </location>
</feature>
<feature type="compositionally biased region" description="Polar residues" evidence="2">
    <location>
        <begin position="863"/>
        <end position="876"/>
    </location>
</feature>
<feature type="coiled-coil region" evidence="1">
    <location>
        <begin position="303"/>
        <end position="344"/>
    </location>
</feature>
<dbReference type="STRING" id="486041.B0CZL9"/>
<feature type="compositionally biased region" description="Basic and acidic residues" evidence="2">
    <location>
        <begin position="107"/>
        <end position="135"/>
    </location>
</feature>